<evidence type="ECO:0000256" key="2">
    <source>
        <dbReference type="SAM" id="MobiDB-lite"/>
    </source>
</evidence>
<keyword evidence="5" id="KW-1185">Reference proteome</keyword>
<comment type="caution">
    <text evidence="4">The sequence shown here is derived from an EMBL/GenBank/DDBJ whole genome shotgun (WGS) entry which is preliminary data.</text>
</comment>
<dbReference type="Proteomes" id="UP000807159">
    <property type="component" value="Chromosome 15"/>
</dbReference>
<organism evidence="4 5">
    <name type="scientific">Populus deltoides</name>
    <name type="common">Eastern poplar</name>
    <name type="synonym">Eastern cottonwood</name>
    <dbReference type="NCBI Taxonomy" id="3696"/>
    <lineage>
        <taxon>Eukaryota</taxon>
        <taxon>Viridiplantae</taxon>
        <taxon>Streptophyta</taxon>
        <taxon>Embryophyta</taxon>
        <taxon>Tracheophyta</taxon>
        <taxon>Spermatophyta</taxon>
        <taxon>Magnoliopsida</taxon>
        <taxon>eudicotyledons</taxon>
        <taxon>Gunneridae</taxon>
        <taxon>Pentapetalae</taxon>
        <taxon>rosids</taxon>
        <taxon>fabids</taxon>
        <taxon>Malpighiales</taxon>
        <taxon>Salicaceae</taxon>
        <taxon>Saliceae</taxon>
        <taxon>Populus</taxon>
    </lineage>
</organism>
<gene>
    <name evidence="4" type="ORF">H0E87_026333</name>
</gene>
<evidence type="ECO:0000256" key="1">
    <source>
        <dbReference type="SAM" id="Coils"/>
    </source>
</evidence>
<sequence length="892" mass="98197">MEATAGVAAASRGGSLSRKEWRAVTEQQHRNGGGGDENLEQSKLGQSDERTIYEVQHGRGPADVDFCSITVDEGLDDDILQQRIHSIARQREELQQLETELRAQVIARSEIMEMQSRFHAQIQEHEDAAAKLQEQLHERGQTIHDLDRRMEEKDRELHAIKLDNEAAWAKEDLLREQNKELATFRRERDHSEAERAQHIQQLRDLQEHIQDKERQIMELQEQHRADQETIYLKDEQLKVWIARVQEMDALQSNANHSLQAELRERTEQYNQLWLGCQRQFAEMERIHMHTIQQLQLELADARGRSGSYTDESHLSQSNPKDVSSFSQNNGRQLDVNGTTASNANNGALQNGNADNALSFASTVNVPNQTSHAAGVPMAPTSLLGMPTYLPSGQVAALHPFILHQQGIHHSMTSHAPQSHAGHFHSIPAMSSLPQWQNQQAVTESAQLSTQNQLASSQTDHDPMRSDVKYDYERPVNGHNFHPDYLDVHISQGAEPDPVILSSTGESQVLESIDRSYLVTPQPEQSLQEISSQFSDALRLNTLEQTIEMKDQNVLNFNNQGLEGQALTEEQASSAASASLSETSVHSVNVSETTINNGTGAVSSKAFISSDQTTAVTGGKTSDTPLLDERSLLACIVRTIPAGGRIRINSTLPNRLGKMLSPLHWHDYKRKYGKLDDFVGGHPELFLIEGDYIQLREGAQEMIAATAAVAKVAAAAAAAASPYSSFLPSVAVTPMAQSHRLKKAPSIESKSSNGVNFGVAKGISNVKILSISKDSHELNRQDFDRSGISSTQSKGSIHGTTNSIYSGKQQSSYFGLLIVIDNVKIAQVKSSGCELSTRWGPSSLAGIYRSGCLNLRQWHSVSFSFVLGGNVAVGDVEAAVAPADHSFGKGASD</sequence>
<feature type="domain" description="DUF7725" evidence="3">
    <location>
        <begin position="625"/>
        <end position="695"/>
    </location>
</feature>
<feature type="region of interest" description="Disordered" evidence="2">
    <location>
        <begin position="434"/>
        <end position="465"/>
    </location>
</feature>
<evidence type="ECO:0000259" key="3">
    <source>
        <dbReference type="Pfam" id="PF24851"/>
    </source>
</evidence>
<dbReference type="AlphaFoldDB" id="A0A8T2X6U1"/>
<evidence type="ECO:0000313" key="5">
    <source>
        <dbReference type="Proteomes" id="UP000807159"/>
    </source>
</evidence>
<proteinExistence type="predicted"/>
<dbReference type="PANTHER" id="PTHR35766">
    <property type="entry name" value="OS08G0543600 PROTEIN"/>
    <property type="match status" value="1"/>
</dbReference>
<reference evidence="4" key="1">
    <citation type="journal article" date="2021" name="J. Hered.">
        <title>Genome Assembly of Salicaceae Populus deltoides (Eastern Cottonwood) I-69 Based on Nanopore Sequencing and Hi-C Technologies.</title>
        <authorList>
            <person name="Bai S."/>
            <person name="Wu H."/>
            <person name="Zhang J."/>
            <person name="Pan Z."/>
            <person name="Zhao W."/>
            <person name="Li Z."/>
            <person name="Tong C."/>
        </authorList>
    </citation>
    <scope>NUCLEOTIDE SEQUENCE</scope>
    <source>
        <tissue evidence="4">Leaf</tissue>
    </source>
</reference>
<dbReference type="EMBL" id="JACEGQ020000015">
    <property type="protein sequence ID" value="KAH8487717.1"/>
    <property type="molecule type" value="Genomic_DNA"/>
</dbReference>
<feature type="region of interest" description="Disordered" evidence="2">
    <location>
        <begin position="1"/>
        <end position="46"/>
    </location>
</feature>
<feature type="compositionally biased region" description="Polar residues" evidence="2">
    <location>
        <begin position="434"/>
        <end position="457"/>
    </location>
</feature>
<evidence type="ECO:0000313" key="4">
    <source>
        <dbReference type="EMBL" id="KAH8487717.1"/>
    </source>
</evidence>
<name>A0A8T2X6U1_POPDE</name>
<feature type="region of interest" description="Disordered" evidence="2">
    <location>
        <begin position="305"/>
        <end position="349"/>
    </location>
</feature>
<accession>A0A8T2X6U1</accession>
<keyword evidence="1" id="KW-0175">Coiled coil</keyword>
<feature type="coiled-coil region" evidence="1">
    <location>
        <begin position="80"/>
        <end position="229"/>
    </location>
</feature>
<dbReference type="PANTHER" id="PTHR35766:SF1">
    <property type="entry name" value="OS08G0543600 PROTEIN"/>
    <property type="match status" value="1"/>
</dbReference>
<feature type="compositionally biased region" description="Polar residues" evidence="2">
    <location>
        <begin position="306"/>
        <end position="331"/>
    </location>
</feature>
<feature type="compositionally biased region" description="Basic and acidic residues" evidence="2">
    <location>
        <begin position="17"/>
        <end position="29"/>
    </location>
</feature>
<feature type="compositionally biased region" description="Low complexity" evidence="2">
    <location>
        <begin position="336"/>
        <end position="349"/>
    </location>
</feature>
<dbReference type="Pfam" id="PF24851">
    <property type="entry name" value="DUF7725"/>
    <property type="match status" value="1"/>
</dbReference>
<dbReference type="InterPro" id="IPR056142">
    <property type="entry name" value="DUF7725"/>
</dbReference>
<protein>
    <recommendedName>
        <fullName evidence="3">DUF7725 domain-containing protein</fullName>
    </recommendedName>
</protein>